<keyword evidence="3" id="KW-0238">DNA-binding</keyword>
<dbReference type="GO" id="GO:0000981">
    <property type="term" value="F:DNA-binding transcription factor activity, RNA polymerase II-specific"/>
    <property type="evidence" value="ECO:0007669"/>
    <property type="project" value="InterPro"/>
</dbReference>
<accession>A0A1J7JD25</accession>
<name>A0A1J7JD25_9PEZI</name>
<evidence type="ECO:0000313" key="8">
    <source>
        <dbReference type="EMBL" id="OIW25482.1"/>
    </source>
</evidence>
<dbReference type="EMBL" id="KV875102">
    <property type="protein sequence ID" value="OIW25482.1"/>
    <property type="molecule type" value="Genomic_DNA"/>
</dbReference>
<dbReference type="Pfam" id="PF04082">
    <property type="entry name" value="Fungal_trans"/>
    <property type="match status" value="1"/>
</dbReference>
<dbReference type="PANTHER" id="PTHR47424:SF3">
    <property type="entry name" value="REGULATORY PROTEIN GAL4"/>
    <property type="match status" value="1"/>
</dbReference>
<organism evidence="8 9">
    <name type="scientific">Coniochaeta ligniaria NRRL 30616</name>
    <dbReference type="NCBI Taxonomy" id="1408157"/>
    <lineage>
        <taxon>Eukaryota</taxon>
        <taxon>Fungi</taxon>
        <taxon>Dikarya</taxon>
        <taxon>Ascomycota</taxon>
        <taxon>Pezizomycotina</taxon>
        <taxon>Sordariomycetes</taxon>
        <taxon>Sordariomycetidae</taxon>
        <taxon>Coniochaetales</taxon>
        <taxon>Coniochaetaceae</taxon>
        <taxon>Coniochaeta</taxon>
    </lineage>
</organism>
<evidence type="ECO:0000256" key="4">
    <source>
        <dbReference type="ARBA" id="ARBA00023163"/>
    </source>
</evidence>
<dbReference type="Proteomes" id="UP000182658">
    <property type="component" value="Unassembled WGS sequence"/>
</dbReference>
<feature type="region of interest" description="Disordered" evidence="6">
    <location>
        <begin position="1"/>
        <end position="35"/>
    </location>
</feature>
<feature type="region of interest" description="Disordered" evidence="6">
    <location>
        <begin position="726"/>
        <end position="748"/>
    </location>
</feature>
<proteinExistence type="predicted"/>
<dbReference type="Gene3D" id="4.10.240.10">
    <property type="entry name" value="Zn(2)-C6 fungal-type DNA-binding domain"/>
    <property type="match status" value="1"/>
</dbReference>
<keyword evidence="1" id="KW-0479">Metal-binding</keyword>
<keyword evidence="9" id="KW-1185">Reference proteome</keyword>
<dbReference type="OrthoDB" id="3364175at2759"/>
<dbReference type="GO" id="GO:0008270">
    <property type="term" value="F:zinc ion binding"/>
    <property type="evidence" value="ECO:0007669"/>
    <property type="project" value="InterPro"/>
</dbReference>
<dbReference type="GO" id="GO:0006351">
    <property type="term" value="P:DNA-templated transcription"/>
    <property type="evidence" value="ECO:0007669"/>
    <property type="project" value="InterPro"/>
</dbReference>
<protein>
    <recommendedName>
        <fullName evidence="7">Zn(2)-C6 fungal-type domain-containing protein</fullName>
    </recommendedName>
</protein>
<dbReference type="SMART" id="SM00066">
    <property type="entry name" value="GAL4"/>
    <property type="match status" value="1"/>
</dbReference>
<dbReference type="GO" id="GO:0005634">
    <property type="term" value="C:nucleus"/>
    <property type="evidence" value="ECO:0007669"/>
    <property type="project" value="TreeGrafter"/>
</dbReference>
<dbReference type="InParanoid" id="A0A1J7JD25"/>
<dbReference type="AlphaFoldDB" id="A0A1J7JD25"/>
<dbReference type="Pfam" id="PF00172">
    <property type="entry name" value="Zn_clus"/>
    <property type="match status" value="1"/>
</dbReference>
<dbReference type="InterPro" id="IPR051127">
    <property type="entry name" value="Fungal_SecMet_Regulators"/>
</dbReference>
<dbReference type="STRING" id="1408157.A0A1J7JD25"/>
<feature type="domain" description="Zn(2)-C6 fungal-type" evidence="7">
    <location>
        <begin position="44"/>
        <end position="74"/>
    </location>
</feature>
<gene>
    <name evidence="8" type="ORF">CONLIGDRAFT_663970</name>
</gene>
<reference evidence="8 9" key="1">
    <citation type="submission" date="2016-10" db="EMBL/GenBank/DDBJ databases">
        <title>Draft genome sequence of Coniochaeta ligniaria NRRL30616, a lignocellulolytic fungus for bioabatement of inhibitors in plant biomass hydrolysates.</title>
        <authorList>
            <consortium name="DOE Joint Genome Institute"/>
            <person name="Jimenez D.J."/>
            <person name="Hector R.E."/>
            <person name="Riley R."/>
            <person name="Sun H."/>
            <person name="Grigoriev I.V."/>
            <person name="Van Elsas J.D."/>
            <person name="Nichols N.N."/>
        </authorList>
    </citation>
    <scope>NUCLEOTIDE SEQUENCE [LARGE SCALE GENOMIC DNA]</scope>
    <source>
        <strain evidence="8 9">NRRL 30616</strain>
    </source>
</reference>
<keyword evidence="5" id="KW-0539">Nucleus</keyword>
<dbReference type="PANTHER" id="PTHR47424">
    <property type="entry name" value="REGULATORY PROTEIN GAL4"/>
    <property type="match status" value="1"/>
</dbReference>
<dbReference type="InterPro" id="IPR036864">
    <property type="entry name" value="Zn2-C6_fun-type_DNA-bd_sf"/>
</dbReference>
<evidence type="ECO:0000256" key="2">
    <source>
        <dbReference type="ARBA" id="ARBA00023015"/>
    </source>
</evidence>
<dbReference type="PROSITE" id="PS50048">
    <property type="entry name" value="ZN2_CY6_FUNGAL_2"/>
    <property type="match status" value="1"/>
</dbReference>
<dbReference type="SMART" id="SM00906">
    <property type="entry name" value="Fungal_trans"/>
    <property type="match status" value="1"/>
</dbReference>
<keyword evidence="4" id="KW-0804">Transcription</keyword>
<dbReference type="InterPro" id="IPR001138">
    <property type="entry name" value="Zn2Cys6_DnaBD"/>
</dbReference>
<dbReference type="GO" id="GO:0000435">
    <property type="term" value="P:positive regulation of transcription from RNA polymerase II promoter by galactose"/>
    <property type="evidence" value="ECO:0007669"/>
    <property type="project" value="TreeGrafter"/>
</dbReference>
<dbReference type="InterPro" id="IPR007219">
    <property type="entry name" value="XnlR_reg_dom"/>
</dbReference>
<feature type="compositionally biased region" description="Basic and acidic residues" evidence="6">
    <location>
        <begin position="1"/>
        <end position="16"/>
    </location>
</feature>
<dbReference type="PROSITE" id="PS00463">
    <property type="entry name" value="ZN2_CY6_FUNGAL_1"/>
    <property type="match status" value="1"/>
</dbReference>
<dbReference type="GO" id="GO:0000978">
    <property type="term" value="F:RNA polymerase II cis-regulatory region sequence-specific DNA binding"/>
    <property type="evidence" value="ECO:0007669"/>
    <property type="project" value="TreeGrafter"/>
</dbReference>
<keyword evidence="2" id="KW-0805">Transcription regulation</keyword>
<dbReference type="SUPFAM" id="SSF57701">
    <property type="entry name" value="Zn2/Cys6 DNA-binding domain"/>
    <property type="match status" value="1"/>
</dbReference>
<evidence type="ECO:0000259" key="7">
    <source>
        <dbReference type="PROSITE" id="PS50048"/>
    </source>
</evidence>
<feature type="region of interest" description="Disordered" evidence="6">
    <location>
        <begin position="127"/>
        <end position="148"/>
    </location>
</feature>
<feature type="compositionally biased region" description="Polar residues" evidence="6">
    <location>
        <begin position="726"/>
        <end position="744"/>
    </location>
</feature>
<evidence type="ECO:0000256" key="5">
    <source>
        <dbReference type="ARBA" id="ARBA00023242"/>
    </source>
</evidence>
<evidence type="ECO:0000313" key="9">
    <source>
        <dbReference type="Proteomes" id="UP000182658"/>
    </source>
</evidence>
<evidence type="ECO:0000256" key="3">
    <source>
        <dbReference type="ARBA" id="ARBA00023125"/>
    </source>
</evidence>
<evidence type="ECO:0000256" key="6">
    <source>
        <dbReference type="SAM" id="MobiDB-lite"/>
    </source>
</evidence>
<sequence>MSHQAGDAEKESRTRPGEAPVSTYQEEETDYGTRPTKRRRIALACSNCRHRKSRCDGRRPRCSLCSELGCDCVYEQAGVTTNLTVGRSYIDRLEKRLNDIETTLRGAQDKQAIALVDSTPIPVQDRLCGNQDGTARESSDTSPASTSLLYQGNGAMGELDIAEDSIDGMGAVKFTDEEDWGYFGPSSNIAFLRHISLAMNRVGDVGQAFPSPSDRVREVAGGMSVSRPHPVDNDLNMDRNNRRHGSVNIYALPSEARMWGLIKEYFQKTGRLLPFVHEQSFCATYFEMRESNFTMARRTWLGLLNIILAMATTLHVETSISSEKRIEESDVYYQRANGLCDKESRRNISLELVQYLLILGQYLQGTQKSVQAWTVHGLAITTALQLGLQSPKTNKGFPPLECEIRKRVWFGCVLLDRTLSMTFGRPSMIHESYLRLELPYTSVQVVGQTPQPTPTPQMDGMFYTATIKLYNVMYGIIDTCYGQNLGLEEFRTDSELISLVLRGEEQLEQWKSELVPLQMCVYETRLGPEDLEKMDADNKITERFAIVLSVRYHNLQILLHRPILETFLEGCGRHSASRAKSGKRGKVQQLGHGSVETCVQSAVAIISIVHTIVLSDGWRRDLLGAWNFSLFYTFNAGLVIFAAMQVARSEVQNDATRLSRWEFVEKALPYFHMAIEALQKLDQGNRVVERCVSYLSQLSLLPVNPSLPDDPTSTAVQQNDPYMVRTNSLGTPNSLHHQSSSRISNPVMAPRPMEIDLSEFMLDTDLDFLNGTFDIGSHY</sequence>
<evidence type="ECO:0000256" key="1">
    <source>
        <dbReference type="ARBA" id="ARBA00022723"/>
    </source>
</evidence>
<dbReference type="CDD" id="cd00067">
    <property type="entry name" value="GAL4"/>
    <property type="match status" value="1"/>
</dbReference>
<dbReference type="CDD" id="cd12148">
    <property type="entry name" value="fungal_TF_MHR"/>
    <property type="match status" value="1"/>
</dbReference>